<feature type="signal peptide" evidence="12">
    <location>
        <begin position="1"/>
        <end position="21"/>
    </location>
</feature>
<comment type="function">
    <text evidence="11">Probably involved in lipid transport. Can bind sphingosine-1-phosphate, myristic acid, palmitic acid and stearic acid, retinol, all-trans-retinoic acid and 9-cis-retinoic acid.</text>
</comment>
<dbReference type="AlphaFoldDB" id="M4AG02"/>
<dbReference type="GeneID" id="102225711"/>
<name>M4AG02_XIPMA</name>
<keyword evidence="9" id="KW-0445">Lipid transport</keyword>
<dbReference type="eggNOG" id="ENOG502S2IN">
    <property type="taxonomic scope" value="Eukaryota"/>
</dbReference>
<evidence type="ECO:0000256" key="10">
    <source>
        <dbReference type="ARBA" id="ARBA00023157"/>
    </source>
</evidence>
<protein>
    <recommendedName>
        <fullName evidence="4">Apolipoprotein M</fullName>
    </recommendedName>
</protein>
<keyword evidence="5" id="KW-0813">Transport</keyword>
<keyword evidence="7 12" id="KW-0732">Signal</keyword>
<evidence type="ECO:0000256" key="11">
    <source>
        <dbReference type="ARBA" id="ARBA00025553"/>
    </source>
</evidence>
<dbReference type="GO" id="GO:0034375">
    <property type="term" value="P:high-density lipoprotein particle remodeling"/>
    <property type="evidence" value="ECO:0007669"/>
    <property type="project" value="TreeGrafter"/>
</dbReference>
<dbReference type="GO" id="GO:0034380">
    <property type="term" value="P:high-density lipoprotein particle assembly"/>
    <property type="evidence" value="ECO:0007669"/>
    <property type="project" value="TreeGrafter"/>
</dbReference>
<organism evidence="13 14">
    <name type="scientific">Xiphophorus maculatus</name>
    <name type="common">Southern platyfish</name>
    <name type="synonym">Platypoecilus maculatus</name>
    <dbReference type="NCBI Taxonomy" id="8083"/>
    <lineage>
        <taxon>Eukaryota</taxon>
        <taxon>Metazoa</taxon>
        <taxon>Chordata</taxon>
        <taxon>Craniata</taxon>
        <taxon>Vertebrata</taxon>
        <taxon>Euteleostomi</taxon>
        <taxon>Actinopterygii</taxon>
        <taxon>Neopterygii</taxon>
        <taxon>Teleostei</taxon>
        <taxon>Neoteleostei</taxon>
        <taxon>Acanthomorphata</taxon>
        <taxon>Ovalentaria</taxon>
        <taxon>Atherinomorphae</taxon>
        <taxon>Cyprinodontiformes</taxon>
        <taxon>Poeciliidae</taxon>
        <taxon>Poeciliinae</taxon>
        <taxon>Xiphophorus</taxon>
    </lineage>
</organism>
<comment type="similarity">
    <text evidence="2">Belongs to the calycin superfamily. Lipocalin family. Highly divergent.</text>
</comment>
<dbReference type="InterPro" id="IPR012674">
    <property type="entry name" value="Calycin"/>
</dbReference>
<proteinExistence type="inferred from homology"/>
<dbReference type="Ensembl" id="ENSXMAT00000013412.2">
    <property type="protein sequence ID" value="ENSXMAP00000013396.1"/>
    <property type="gene ID" value="ENSXMAG00000013375.2"/>
</dbReference>
<dbReference type="Gene3D" id="2.40.128.20">
    <property type="match status" value="1"/>
</dbReference>
<dbReference type="SUPFAM" id="SSF50814">
    <property type="entry name" value="Lipocalins"/>
    <property type="match status" value="1"/>
</dbReference>
<dbReference type="STRING" id="8083.ENSXMAP00000013396"/>
<dbReference type="GO" id="GO:0034361">
    <property type="term" value="C:very-low-density lipoprotein particle"/>
    <property type="evidence" value="ECO:0007669"/>
    <property type="project" value="TreeGrafter"/>
</dbReference>
<dbReference type="GO" id="GO:0005319">
    <property type="term" value="F:lipid transporter activity"/>
    <property type="evidence" value="ECO:0007669"/>
    <property type="project" value="TreeGrafter"/>
</dbReference>
<dbReference type="PANTHER" id="PTHR32028:SF1">
    <property type="entry name" value="APOLIPOPROTEIN M"/>
    <property type="match status" value="1"/>
</dbReference>
<evidence type="ECO:0000256" key="8">
    <source>
        <dbReference type="ARBA" id="ARBA00022850"/>
    </source>
</evidence>
<evidence type="ECO:0000256" key="7">
    <source>
        <dbReference type="ARBA" id="ARBA00022729"/>
    </source>
</evidence>
<reference evidence="14" key="2">
    <citation type="journal article" date="2013" name="Nat. Genet.">
        <title>The genome of the platyfish, Xiphophorus maculatus, provides insights into evolutionary adaptation and several complex traits.</title>
        <authorList>
            <person name="Schartl M."/>
            <person name="Walter R.B."/>
            <person name="Shen Y."/>
            <person name="Garcia T."/>
            <person name="Catchen J."/>
            <person name="Amores A."/>
            <person name="Braasch I."/>
            <person name="Chalopin D."/>
            <person name="Volff J.N."/>
            <person name="Lesch K.P."/>
            <person name="Bisazza A."/>
            <person name="Minx P."/>
            <person name="Hillier L."/>
            <person name="Wilson R.K."/>
            <person name="Fuerstenberg S."/>
            <person name="Boore J."/>
            <person name="Searle S."/>
            <person name="Postlethwait J.H."/>
            <person name="Warren W.C."/>
        </authorList>
    </citation>
    <scope>NUCLEOTIDE SEQUENCE [LARGE SCALE GENOMIC DNA]</scope>
    <source>
        <strain evidence="14">JP 163 A</strain>
    </source>
</reference>
<dbReference type="CTD" id="55937"/>
<keyword evidence="8" id="KW-0345">HDL</keyword>
<accession>M4AG02</accession>
<reference evidence="13" key="4">
    <citation type="submission" date="2025-09" db="UniProtKB">
        <authorList>
            <consortium name="Ensembl"/>
        </authorList>
    </citation>
    <scope>IDENTIFICATION</scope>
    <source>
        <strain evidence="13">JP 163 A</strain>
    </source>
</reference>
<evidence type="ECO:0000256" key="9">
    <source>
        <dbReference type="ARBA" id="ARBA00023055"/>
    </source>
</evidence>
<dbReference type="PANTHER" id="PTHR32028">
    <property type="entry name" value="APOLIPOPROTEIN M"/>
    <property type="match status" value="1"/>
</dbReference>
<dbReference type="HOGENOM" id="CLU_105274_0_0_1"/>
<dbReference type="InterPro" id="IPR022734">
    <property type="entry name" value="ApoM"/>
</dbReference>
<evidence type="ECO:0000313" key="13">
    <source>
        <dbReference type="Ensembl" id="ENSXMAP00000013396.1"/>
    </source>
</evidence>
<dbReference type="KEGG" id="xma:102225711"/>
<dbReference type="GeneTree" id="ENSGT00940000169242"/>
<dbReference type="GO" id="GO:0034362">
    <property type="term" value="C:low-density lipoprotein particle"/>
    <property type="evidence" value="ECO:0007669"/>
    <property type="project" value="TreeGrafter"/>
</dbReference>
<dbReference type="Proteomes" id="UP000002852">
    <property type="component" value="Unassembled WGS sequence"/>
</dbReference>
<keyword evidence="10" id="KW-1015">Disulfide bond</keyword>
<evidence type="ECO:0000256" key="1">
    <source>
        <dbReference type="ARBA" id="ARBA00004613"/>
    </source>
</evidence>
<sequence length="190" mass="22181">MFSDVWLYLLYFQAFVQQIFAPCKYREQLAMNSLDLDQFAGKWFFKAAVSLRDSDISKFRMFDNIFFTIQARSNTTLVLTGNMRMGDDCIKQNWTYHVQAGRDDLLLEGRPQRRNLLWSGMWANCSDCIVFQEIDPPLKETDSQDSLNRFLLYCRQKDVDSEMLTTFLRNSACSGLTASVTLPHEKEFCI</sequence>
<dbReference type="GO" id="GO:0005543">
    <property type="term" value="F:phospholipid binding"/>
    <property type="evidence" value="ECO:0007669"/>
    <property type="project" value="TreeGrafter"/>
</dbReference>
<evidence type="ECO:0000256" key="5">
    <source>
        <dbReference type="ARBA" id="ARBA00022448"/>
    </source>
</evidence>
<dbReference type="Pfam" id="PF11032">
    <property type="entry name" value="ApoM"/>
    <property type="match status" value="1"/>
</dbReference>
<dbReference type="GO" id="GO:0033344">
    <property type="term" value="P:cholesterol efflux"/>
    <property type="evidence" value="ECO:0007669"/>
    <property type="project" value="TreeGrafter"/>
</dbReference>
<dbReference type="OrthoDB" id="9944312at2759"/>
<dbReference type="GO" id="GO:0034384">
    <property type="term" value="P:high-density lipoprotein particle clearance"/>
    <property type="evidence" value="ECO:0007669"/>
    <property type="project" value="TreeGrafter"/>
</dbReference>
<reference evidence="13" key="3">
    <citation type="submission" date="2025-08" db="UniProtKB">
        <authorList>
            <consortium name="Ensembl"/>
        </authorList>
    </citation>
    <scope>IDENTIFICATION</scope>
    <source>
        <strain evidence="13">JP 163 A</strain>
    </source>
</reference>
<evidence type="ECO:0000256" key="6">
    <source>
        <dbReference type="ARBA" id="ARBA00022525"/>
    </source>
</evidence>
<comment type="subunit">
    <text evidence="3">Interacts with LRP2; LRP2 mediates APOM renal uptake and subsequent lysosomal degradation.</text>
</comment>
<evidence type="ECO:0000256" key="2">
    <source>
        <dbReference type="ARBA" id="ARBA00007071"/>
    </source>
</evidence>
<reference evidence="14" key="1">
    <citation type="submission" date="2012-01" db="EMBL/GenBank/DDBJ databases">
        <authorList>
            <person name="Walter R."/>
            <person name="Schartl M."/>
            <person name="Warren W."/>
        </authorList>
    </citation>
    <scope>NUCLEOTIDE SEQUENCE [LARGE SCALE GENOMIC DNA]</scope>
    <source>
        <strain evidence="14">JP 163 A</strain>
    </source>
</reference>
<dbReference type="RefSeq" id="XP_005801860.1">
    <property type="nucleotide sequence ID" value="XM_005801803.2"/>
</dbReference>
<dbReference type="GO" id="GO:0034364">
    <property type="term" value="C:high-density lipoprotein particle"/>
    <property type="evidence" value="ECO:0007669"/>
    <property type="project" value="UniProtKB-KW"/>
</dbReference>
<evidence type="ECO:0000313" key="14">
    <source>
        <dbReference type="Proteomes" id="UP000002852"/>
    </source>
</evidence>
<keyword evidence="6" id="KW-0964">Secreted</keyword>
<feature type="chain" id="PRO_5004047934" description="Apolipoprotein M" evidence="12">
    <location>
        <begin position="22"/>
        <end position="190"/>
    </location>
</feature>
<evidence type="ECO:0000256" key="4">
    <source>
        <dbReference type="ARBA" id="ARBA00019937"/>
    </source>
</evidence>
<dbReference type="InParanoid" id="M4AG02"/>
<evidence type="ECO:0000256" key="12">
    <source>
        <dbReference type="SAM" id="SignalP"/>
    </source>
</evidence>
<evidence type="ECO:0000256" key="3">
    <source>
        <dbReference type="ARBA" id="ARBA00011559"/>
    </source>
</evidence>
<comment type="subcellular location">
    <subcellularLocation>
        <location evidence="1">Secreted</location>
    </subcellularLocation>
</comment>
<keyword evidence="14" id="KW-1185">Reference proteome</keyword>
<dbReference type="OMA" id="SGKWANC"/>